<feature type="chain" id="PRO_5003034550" evidence="1">
    <location>
        <begin position="33"/>
        <end position="362"/>
    </location>
</feature>
<protein>
    <submittedName>
        <fullName evidence="3">Beta-lactamase domain protein</fullName>
    </submittedName>
</protein>
<evidence type="ECO:0000313" key="4">
    <source>
        <dbReference type="Proteomes" id="UP000001887"/>
    </source>
</evidence>
<dbReference type="Gene3D" id="3.60.15.10">
    <property type="entry name" value="Ribonuclease Z/Hydroxyacylglutathione hydrolase-like"/>
    <property type="match status" value="1"/>
</dbReference>
<dbReference type="InterPro" id="IPR001279">
    <property type="entry name" value="Metallo-B-lactamas"/>
</dbReference>
<dbReference type="PANTHER" id="PTHR30619">
    <property type="entry name" value="DNA INTERNALIZATION/COMPETENCE PROTEIN COMEC/REC2"/>
    <property type="match status" value="1"/>
</dbReference>
<dbReference type="SUPFAM" id="SSF56281">
    <property type="entry name" value="Metallo-hydrolase/oxidoreductase"/>
    <property type="match status" value="1"/>
</dbReference>
<dbReference type="Pfam" id="PF00753">
    <property type="entry name" value="Lactamase_B"/>
    <property type="match status" value="1"/>
</dbReference>
<organism evidence="3 4">
    <name type="scientific">Pirellula staleyi (strain ATCC 27377 / DSM 6068 / ICPB 4128)</name>
    <name type="common">Pirella staleyi</name>
    <dbReference type="NCBI Taxonomy" id="530564"/>
    <lineage>
        <taxon>Bacteria</taxon>
        <taxon>Pseudomonadati</taxon>
        <taxon>Planctomycetota</taxon>
        <taxon>Planctomycetia</taxon>
        <taxon>Pirellulales</taxon>
        <taxon>Pirellulaceae</taxon>
        <taxon>Pirellula</taxon>
    </lineage>
</organism>
<gene>
    <name evidence="3" type="ordered locus">Psta_2355</name>
</gene>
<accession>D2R3S1</accession>
<dbReference type="eggNOG" id="COG2333">
    <property type="taxonomic scope" value="Bacteria"/>
</dbReference>
<reference evidence="3 4" key="1">
    <citation type="journal article" date="2009" name="Stand. Genomic Sci.">
        <title>Complete genome sequence of Pirellula staleyi type strain (ATCC 27377).</title>
        <authorList>
            <person name="Clum A."/>
            <person name="Tindall B.J."/>
            <person name="Sikorski J."/>
            <person name="Ivanova N."/>
            <person name="Mavrommatis K."/>
            <person name="Lucas S."/>
            <person name="Glavina del Rio T."/>
            <person name="Nolan M."/>
            <person name="Chen F."/>
            <person name="Tice H."/>
            <person name="Pitluck S."/>
            <person name="Cheng J.F."/>
            <person name="Chertkov O."/>
            <person name="Brettin T."/>
            <person name="Han C."/>
            <person name="Detter J.C."/>
            <person name="Kuske C."/>
            <person name="Bruce D."/>
            <person name="Goodwin L."/>
            <person name="Ovchinikova G."/>
            <person name="Pati A."/>
            <person name="Mikhailova N."/>
            <person name="Chen A."/>
            <person name="Palaniappan K."/>
            <person name="Land M."/>
            <person name="Hauser L."/>
            <person name="Chang Y.J."/>
            <person name="Jeffries C.D."/>
            <person name="Chain P."/>
            <person name="Rohde M."/>
            <person name="Goker M."/>
            <person name="Bristow J."/>
            <person name="Eisen J.A."/>
            <person name="Markowitz V."/>
            <person name="Hugenholtz P."/>
            <person name="Kyrpides N.C."/>
            <person name="Klenk H.P."/>
            <person name="Lapidus A."/>
        </authorList>
    </citation>
    <scope>NUCLEOTIDE SEQUENCE [LARGE SCALE GENOMIC DNA]</scope>
    <source>
        <strain evidence="4">ATCC 27377 / DSM 6068 / ICPB 4128</strain>
    </source>
</reference>
<evidence type="ECO:0000256" key="1">
    <source>
        <dbReference type="SAM" id="SignalP"/>
    </source>
</evidence>
<dbReference type="SMART" id="SM00849">
    <property type="entry name" value="Lactamase_B"/>
    <property type="match status" value="1"/>
</dbReference>
<feature type="signal peptide" evidence="1">
    <location>
        <begin position="1"/>
        <end position="32"/>
    </location>
</feature>
<keyword evidence="4" id="KW-1185">Reference proteome</keyword>
<dbReference type="Proteomes" id="UP000001887">
    <property type="component" value="Chromosome"/>
</dbReference>
<dbReference type="AlphaFoldDB" id="D2R3S1"/>
<name>D2R3S1_PIRSD</name>
<evidence type="ECO:0000313" key="3">
    <source>
        <dbReference type="EMBL" id="ADB17025.1"/>
    </source>
</evidence>
<feature type="domain" description="Metallo-beta-lactamase" evidence="2">
    <location>
        <begin position="48"/>
        <end position="249"/>
    </location>
</feature>
<evidence type="ECO:0000259" key="2">
    <source>
        <dbReference type="SMART" id="SM00849"/>
    </source>
</evidence>
<sequence precursor="true">MPPITTISRAMRHTHLALALLVLLTTTTDAWGGESDGRLDIYWIDVEGGAATLLVTPAGETLLIDSGNPGRRDPDRIVKVVTEVAGCKRIDHLVTTHYHGDHYGGAITLATLLPIGTLYDNGQFEGMPDNPGKAYFDIRAEKKEVLAPGSEIKLRQSDKTGAAAIKVRCLGTRQQFVLAGEATPANDSICSDAREKNRDGSDNANSVVLHIGFGPWKMLDAGDLTWNQEAKLVCPKNLIGLVDVYQTTHHGLDASNNPLVIRSIEPRVAIMNNGATKGGMPDVFEALRAQKSIQAIYQLHKNLTPAGADLNEPAEYIANLEKECAGNYVHLSVAPDGASYKVSIPANKHERQFTTRDAEGKK</sequence>
<dbReference type="HOGENOM" id="CLU_764738_0_0_0"/>
<dbReference type="STRING" id="530564.Psta_2355"/>
<dbReference type="EMBL" id="CP001848">
    <property type="protein sequence ID" value="ADB17025.1"/>
    <property type="molecule type" value="Genomic_DNA"/>
</dbReference>
<dbReference type="InterPro" id="IPR052159">
    <property type="entry name" value="Competence_DNA_uptake"/>
</dbReference>
<dbReference type="OrthoDB" id="9761531at2"/>
<keyword evidence="1" id="KW-0732">Signal</keyword>
<dbReference type="InterPro" id="IPR036866">
    <property type="entry name" value="RibonucZ/Hydroxyglut_hydro"/>
</dbReference>
<proteinExistence type="predicted"/>
<dbReference type="KEGG" id="psl:Psta_2355"/>
<dbReference type="PANTHER" id="PTHR30619:SF1">
    <property type="entry name" value="RECOMBINATION PROTEIN 2"/>
    <property type="match status" value="1"/>
</dbReference>